<proteinExistence type="inferred from homology"/>
<feature type="transmembrane region" description="Helical" evidence="7">
    <location>
        <begin position="140"/>
        <end position="170"/>
    </location>
</feature>
<dbReference type="PANTHER" id="PTHR33567:SF3">
    <property type="entry name" value="CHROMATE ION TRANSPORTER (EUROFUNG)"/>
    <property type="match status" value="1"/>
</dbReference>
<feature type="transmembrane region" description="Helical" evidence="7">
    <location>
        <begin position="301"/>
        <end position="319"/>
    </location>
</feature>
<comment type="similarity">
    <text evidence="2">Belongs to the chromate ion transporter (CHR) (TC 2.A.51) family.</text>
</comment>
<keyword evidence="5 7" id="KW-1133">Transmembrane helix</keyword>
<protein>
    <submittedName>
        <fullName evidence="8">Chromate efflux transporter</fullName>
    </submittedName>
</protein>
<dbReference type="RefSeq" id="WP_379821830.1">
    <property type="nucleotide sequence ID" value="NZ_JBHUMD010000027.1"/>
</dbReference>
<dbReference type="Proteomes" id="UP001597480">
    <property type="component" value="Unassembled WGS sequence"/>
</dbReference>
<gene>
    <name evidence="8" type="primary">chrA</name>
    <name evidence="8" type="ORF">ACFSR3_14045</name>
</gene>
<evidence type="ECO:0000256" key="3">
    <source>
        <dbReference type="ARBA" id="ARBA00022475"/>
    </source>
</evidence>
<evidence type="ECO:0000256" key="2">
    <source>
        <dbReference type="ARBA" id="ARBA00005262"/>
    </source>
</evidence>
<feature type="transmembrane region" description="Helical" evidence="7">
    <location>
        <begin position="199"/>
        <end position="222"/>
    </location>
</feature>
<comment type="subcellular location">
    <subcellularLocation>
        <location evidence="1">Cell membrane</location>
        <topology evidence="1">Multi-pass membrane protein</topology>
    </subcellularLocation>
</comment>
<feature type="transmembrane region" description="Helical" evidence="7">
    <location>
        <begin position="350"/>
        <end position="366"/>
    </location>
</feature>
<dbReference type="InterPro" id="IPR003370">
    <property type="entry name" value="Chromate_transpt"/>
</dbReference>
<evidence type="ECO:0000256" key="6">
    <source>
        <dbReference type="ARBA" id="ARBA00023136"/>
    </source>
</evidence>
<keyword evidence="9" id="KW-1185">Reference proteome</keyword>
<evidence type="ECO:0000313" key="9">
    <source>
        <dbReference type="Proteomes" id="UP001597480"/>
    </source>
</evidence>
<dbReference type="PIRSF" id="PIRSF004810">
    <property type="entry name" value="ChrA"/>
    <property type="match status" value="1"/>
</dbReference>
<evidence type="ECO:0000256" key="7">
    <source>
        <dbReference type="SAM" id="Phobius"/>
    </source>
</evidence>
<comment type="caution">
    <text evidence="8">The sequence shown here is derived from an EMBL/GenBank/DDBJ whole genome shotgun (WGS) entry which is preliminary data.</text>
</comment>
<feature type="transmembrane region" description="Helical" evidence="7">
    <location>
        <begin position="6"/>
        <end position="28"/>
    </location>
</feature>
<keyword evidence="4 7" id="KW-0812">Transmembrane</keyword>
<dbReference type="Pfam" id="PF02417">
    <property type="entry name" value="Chromate_transp"/>
    <property type="match status" value="2"/>
</dbReference>
<feature type="transmembrane region" description="Helical" evidence="7">
    <location>
        <begin position="77"/>
        <end position="99"/>
    </location>
</feature>
<accession>A0ABW5NXV0</accession>
<evidence type="ECO:0000256" key="5">
    <source>
        <dbReference type="ARBA" id="ARBA00022989"/>
    </source>
</evidence>
<evidence type="ECO:0000313" key="8">
    <source>
        <dbReference type="EMBL" id="MFD2603180.1"/>
    </source>
</evidence>
<organism evidence="8 9">
    <name type="scientific">Flavobacterium suzhouense</name>
    <dbReference type="NCBI Taxonomy" id="1529638"/>
    <lineage>
        <taxon>Bacteria</taxon>
        <taxon>Pseudomonadati</taxon>
        <taxon>Bacteroidota</taxon>
        <taxon>Flavobacteriia</taxon>
        <taxon>Flavobacteriales</taxon>
        <taxon>Flavobacteriaceae</taxon>
        <taxon>Flavobacterium</taxon>
    </lineage>
</organism>
<dbReference type="PANTHER" id="PTHR33567">
    <property type="entry name" value="CHROMATE ION TRANSPORTER (EUROFUNG)"/>
    <property type="match status" value="1"/>
</dbReference>
<keyword evidence="3" id="KW-1003">Cell membrane</keyword>
<dbReference type="NCBIfam" id="TIGR00937">
    <property type="entry name" value="2A51"/>
    <property type="match status" value="1"/>
</dbReference>
<dbReference type="EMBL" id="JBHUMD010000027">
    <property type="protein sequence ID" value="MFD2603180.1"/>
    <property type="molecule type" value="Genomic_DNA"/>
</dbReference>
<feature type="transmembrane region" description="Helical" evidence="7">
    <location>
        <begin position="267"/>
        <end position="289"/>
    </location>
</feature>
<evidence type="ECO:0000256" key="4">
    <source>
        <dbReference type="ARBA" id="ARBA00022692"/>
    </source>
</evidence>
<feature type="transmembrane region" description="Helical" evidence="7">
    <location>
        <begin position="111"/>
        <end position="131"/>
    </location>
</feature>
<keyword evidence="6 7" id="KW-0472">Membrane</keyword>
<reference evidence="9" key="1">
    <citation type="journal article" date="2019" name="Int. J. Syst. Evol. Microbiol.">
        <title>The Global Catalogue of Microorganisms (GCM) 10K type strain sequencing project: providing services to taxonomists for standard genome sequencing and annotation.</title>
        <authorList>
            <consortium name="The Broad Institute Genomics Platform"/>
            <consortium name="The Broad Institute Genome Sequencing Center for Infectious Disease"/>
            <person name="Wu L."/>
            <person name="Ma J."/>
        </authorList>
    </citation>
    <scope>NUCLEOTIDE SEQUENCE [LARGE SCALE GENOMIC DNA]</scope>
    <source>
        <strain evidence="9">KCTC 42107</strain>
    </source>
</reference>
<sequence>MQIVNEILSLFIRLGFTAFGGPAAHIAMMRREVVTKKQWMDDGQFLNLLGLTNLIPGPNSTELAIHIGKEKGGAKGLVIAGICFILPAVLITIAFAWMYKEYGTLPQAEPFIYGVRAVVIPVILVAVYPLARASLKSNGLIVVGIAALVLAFIGINEVFVMFGVGLLYLIYNFIKAKKVVVSVFPVLFFAPVKAASNSGLFWVFLKIGAILYGSGYVLFAFIEDELVAKGLLSREQLMDAISVGQITPGPVFSSVTFIGYQINGLMGAMLSTLGVFIPSFIFVSLIGYFKGKLLRSILFKAFLDAINVASVAIIAVVCLKMGQEALTDWRTIAIAVLSFLILWFRPSLNSAYIILFGSIFGYLLMYF</sequence>
<dbReference type="InterPro" id="IPR014047">
    <property type="entry name" value="Chr_Tranpt_l_chain"/>
</dbReference>
<evidence type="ECO:0000256" key="1">
    <source>
        <dbReference type="ARBA" id="ARBA00004651"/>
    </source>
</evidence>
<name>A0ABW5NXV0_9FLAO</name>